<feature type="transmembrane region" description="Helical" evidence="13">
    <location>
        <begin position="33"/>
        <end position="52"/>
    </location>
</feature>
<evidence type="ECO:0000313" key="14">
    <source>
        <dbReference type="EMBL" id="SDC48822.1"/>
    </source>
</evidence>
<evidence type="ECO:0000256" key="1">
    <source>
        <dbReference type="ARBA" id="ARBA00003408"/>
    </source>
</evidence>
<evidence type="ECO:0000256" key="10">
    <source>
        <dbReference type="ARBA" id="ARBA00023065"/>
    </source>
</evidence>
<feature type="transmembrane region" description="Helical" evidence="13">
    <location>
        <begin position="144"/>
        <end position="160"/>
    </location>
</feature>
<keyword evidence="8 13" id="KW-0812">Transmembrane</keyword>
<evidence type="ECO:0000256" key="11">
    <source>
        <dbReference type="ARBA" id="ARBA00023136"/>
    </source>
</evidence>
<keyword evidence="9 13" id="KW-1133">Transmembrane helix</keyword>
<keyword evidence="11 13" id="KW-0472">Membrane</keyword>
<reference evidence="15" key="1">
    <citation type="submission" date="2016-10" db="EMBL/GenBank/DDBJ databases">
        <authorList>
            <person name="Varghese N."/>
            <person name="Submissions S."/>
        </authorList>
    </citation>
    <scope>NUCLEOTIDE SEQUENCE [LARGE SCALE GENOMIC DNA]</scope>
    <source>
        <strain evidence="15">CGMCC 4.3504</strain>
    </source>
</reference>
<feature type="transmembrane region" description="Helical" evidence="13">
    <location>
        <begin position="339"/>
        <end position="359"/>
    </location>
</feature>
<evidence type="ECO:0000256" key="3">
    <source>
        <dbReference type="ARBA" id="ARBA00010199"/>
    </source>
</evidence>
<feature type="transmembrane region" description="Helical" evidence="13">
    <location>
        <begin position="404"/>
        <end position="425"/>
    </location>
</feature>
<evidence type="ECO:0000256" key="12">
    <source>
        <dbReference type="ARBA" id="ARBA00031636"/>
    </source>
</evidence>
<comment type="similarity">
    <text evidence="3">Belongs to the multi antimicrobial extrusion (MATE) (TC 2.A.66.1) family.</text>
</comment>
<dbReference type="GO" id="GO:0006811">
    <property type="term" value="P:monoatomic ion transport"/>
    <property type="evidence" value="ECO:0007669"/>
    <property type="project" value="UniProtKB-KW"/>
</dbReference>
<dbReference type="EMBL" id="FMZK01000002">
    <property type="protein sequence ID" value="SDC48822.1"/>
    <property type="molecule type" value="Genomic_DNA"/>
</dbReference>
<comment type="subcellular location">
    <subcellularLocation>
        <location evidence="2">Cell membrane</location>
        <topology evidence="2">Multi-pass membrane protein</topology>
    </subcellularLocation>
</comment>
<evidence type="ECO:0000256" key="5">
    <source>
        <dbReference type="ARBA" id="ARBA00022448"/>
    </source>
</evidence>
<dbReference type="InterPro" id="IPR048279">
    <property type="entry name" value="MdtK-like"/>
</dbReference>
<dbReference type="GO" id="GO:0015297">
    <property type="term" value="F:antiporter activity"/>
    <property type="evidence" value="ECO:0007669"/>
    <property type="project" value="UniProtKB-KW"/>
</dbReference>
<keyword evidence="6" id="KW-0050">Antiport</keyword>
<evidence type="ECO:0000256" key="4">
    <source>
        <dbReference type="ARBA" id="ARBA00020268"/>
    </source>
</evidence>
<keyword evidence="10" id="KW-0406">Ion transport</keyword>
<gene>
    <name evidence="14" type="ORF">SAMN05216505_102325</name>
</gene>
<dbReference type="RefSeq" id="WP_055572587.1">
    <property type="nucleotide sequence ID" value="NZ_FMZK01000002.1"/>
</dbReference>
<proteinExistence type="inferred from homology"/>
<feature type="transmembrane region" description="Helical" evidence="13">
    <location>
        <begin position="72"/>
        <end position="93"/>
    </location>
</feature>
<feature type="transmembrane region" description="Helical" evidence="13">
    <location>
        <begin position="181"/>
        <end position="201"/>
    </location>
</feature>
<evidence type="ECO:0000256" key="9">
    <source>
        <dbReference type="ARBA" id="ARBA00022989"/>
    </source>
</evidence>
<evidence type="ECO:0000256" key="6">
    <source>
        <dbReference type="ARBA" id="ARBA00022449"/>
    </source>
</evidence>
<evidence type="ECO:0000256" key="13">
    <source>
        <dbReference type="SAM" id="Phobius"/>
    </source>
</evidence>
<dbReference type="GO" id="GO:0042910">
    <property type="term" value="F:xenobiotic transmembrane transporter activity"/>
    <property type="evidence" value="ECO:0007669"/>
    <property type="project" value="InterPro"/>
</dbReference>
<feature type="transmembrane region" description="Helical" evidence="13">
    <location>
        <begin position="379"/>
        <end position="397"/>
    </location>
</feature>
<evidence type="ECO:0000256" key="2">
    <source>
        <dbReference type="ARBA" id="ARBA00004651"/>
    </source>
</evidence>
<keyword evidence="15" id="KW-1185">Reference proteome</keyword>
<organism evidence="14 15">
    <name type="scientific">Streptomyces prasinopilosus</name>
    <dbReference type="NCBI Taxonomy" id="67344"/>
    <lineage>
        <taxon>Bacteria</taxon>
        <taxon>Bacillati</taxon>
        <taxon>Actinomycetota</taxon>
        <taxon>Actinomycetes</taxon>
        <taxon>Kitasatosporales</taxon>
        <taxon>Streptomycetaceae</taxon>
        <taxon>Streptomyces</taxon>
    </lineage>
</organism>
<dbReference type="InterPro" id="IPR050222">
    <property type="entry name" value="MATE_MdtK"/>
</dbReference>
<name>A0A1G6LZX5_9ACTN</name>
<dbReference type="NCBIfam" id="TIGR00797">
    <property type="entry name" value="matE"/>
    <property type="match status" value="1"/>
</dbReference>
<dbReference type="PIRSF" id="PIRSF006603">
    <property type="entry name" value="DinF"/>
    <property type="match status" value="1"/>
</dbReference>
<dbReference type="PANTHER" id="PTHR43298:SF2">
    <property type="entry name" value="FMN_FAD EXPORTER YEEO-RELATED"/>
    <property type="match status" value="1"/>
</dbReference>
<evidence type="ECO:0000313" key="15">
    <source>
        <dbReference type="Proteomes" id="UP000182100"/>
    </source>
</evidence>
<feature type="transmembrane region" description="Helical" evidence="13">
    <location>
        <begin position="207"/>
        <end position="229"/>
    </location>
</feature>
<feature type="transmembrane region" description="Helical" evidence="13">
    <location>
        <begin position="431"/>
        <end position="451"/>
    </location>
</feature>
<keyword evidence="7" id="KW-1003">Cell membrane</keyword>
<dbReference type="PANTHER" id="PTHR43298">
    <property type="entry name" value="MULTIDRUG RESISTANCE PROTEIN NORM-RELATED"/>
    <property type="match status" value="1"/>
</dbReference>
<accession>A0A1G6LZX5</accession>
<protein>
    <recommendedName>
        <fullName evidence="4">Probable multidrug resistance protein NorM</fullName>
    </recommendedName>
    <alternativeName>
        <fullName evidence="12">Multidrug-efflux transporter</fullName>
    </alternativeName>
</protein>
<sequence length="464" mass="48077">MTTPTVRTSPPTKRGPLTGWLDPARLLNVAWPVYIELMSGVIASIITVVWIARLGGPALAAVTMAATLENVLMSVVLAVSGGTTIVLSRAVGASEYGRLRPVLRAAFRITLVVTAVICVVLFVLREPLAKVVLGSDEASAVRLSVDYLTVAVPGIAVFYGQHLVDSTFKAKGDTRTPMRMAILSNLILVVADPVLIFGWLGAPRLGVTGAALALVASRAVTLAVTWWLYRRSPLVRDMTAAPEAPKTPGPGPVREILAAGLPLGVDFLVRMAAGMLIVGVVARFGTDEVAAYGTVTRTLLFLTMAAYAMRQAATIIAAQANGADDAVLLAASRSSSVRLGIAWSVLGGLAVLLLGGLAVDAVTGEAAIRSAAYGQIPWLSVYIALLLCNVTLSGIFLGGGNGKALATSTTVGAALQLCLAPLLVLTPLGLTGAWIAMIINAGTQTTVLLVLAARQTNETKEVTA</sequence>
<comment type="function">
    <text evidence="1">Multidrug efflux pump.</text>
</comment>
<dbReference type="InterPro" id="IPR002528">
    <property type="entry name" value="MATE_fam"/>
</dbReference>
<dbReference type="Proteomes" id="UP000182100">
    <property type="component" value="Unassembled WGS sequence"/>
</dbReference>
<dbReference type="STRING" id="67344.SAMN05216505_102325"/>
<dbReference type="AlphaFoldDB" id="A0A1G6LZX5"/>
<feature type="transmembrane region" description="Helical" evidence="13">
    <location>
        <begin position="105"/>
        <end position="124"/>
    </location>
</feature>
<evidence type="ECO:0000256" key="7">
    <source>
        <dbReference type="ARBA" id="ARBA00022475"/>
    </source>
</evidence>
<dbReference type="Pfam" id="PF01554">
    <property type="entry name" value="MatE"/>
    <property type="match status" value="2"/>
</dbReference>
<dbReference type="GO" id="GO:0005886">
    <property type="term" value="C:plasma membrane"/>
    <property type="evidence" value="ECO:0007669"/>
    <property type="project" value="UniProtKB-SubCell"/>
</dbReference>
<evidence type="ECO:0000256" key="8">
    <source>
        <dbReference type="ARBA" id="ARBA00022692"/>
    </source>
</evidence>
<keyword evidence="5" id="KW-0813">Transport</keyword>